<evidence type="ECO:0000259" key="1">
    <source>
        <dbReference type="PROSITE" id="PS50943"/>
    </source>
</evidence>
<feature type="domain" description="HTH cro/C1-type" evidence="1">
    <location>
        <begin position="15"/>
        <end position="69"/>
    </location>
</feature>
<dbReference type="InterPro" id="IPR001387">
    <property type="entry name" value="Cro/C1-type_HTH"/>
</dbReference>
<dbReference type="Pfam" id="PF09856">
    <property type="entry name" value="ScfRs"/>
    <property type="match status" value="1"/>
</dbReference>
<dbReference type="InterPro" id="IPR018653">
    <property type="entry name" value="ScfR_C"/>
</dbReference>
<dbReference type="EMBL" id="JAHKNG010000002">
    <property type="protein sequence ID" value="MBU3028943.1"/>
    <property type="molecule type" value="Genomic_DNA"/>
</dbReference>
<organism evidence="2 3">
    <name type="scientific">Paracoccus marinaquae</name>
    <dbReference type="NCBI Taxonomy" id="2841926"/>
    <lineage>
        <taxon>Bacteria</taxon>
        <taxon>Pseudomonadati</taxon>
        <taxon>Pseudomonadota</taxon>
        <taxon>Alphaproteobacteria</taxon>
        <taxon>Rhodobacterales</taxon>
        <taxon>Paracoccaceae</taxon>
        <taxon>Paracoccus</taxon>
    </lineage>
</organism>
<gene>
    <name evidence="2" type="ORF">KNW02_02275</name>
</gene>
<sequence>MSSRGPTHVLTGTRIRERRLSLSRRQADVARAAGISPAYLNLIEHNRRPVGEDLVQRLAEVLEVPSDELAEGREEARIAALREAAARLPDAARGLSPELEQAPEFLARFPGWAAVLVASARRSEALERQLVALSDRMTQDPYLLTTLHEVLSAVTSLRSTASILAEGSEIPEDWRQRFHANLNEDSLRLSNMAQALVKYLDSFETDGAIFTPQEEVEAWMAAGTPPVEGSGDLASDAARLLARVHLERIAEERATLPDEELAAVAGDERDPLRIAAELRQPLDLVMRRLAQLGRAGFERAGLLVCDGSGALTLRRPAPGFPLPRPGDACPLWPLYQALAAPQTAMSHLVITPEGRRFATLSYATRRQPGGTGGPVLTQAQMLILPAETAAASPALPAIPIGPSCRICPRTVCAARREPSILRGS</sequence>
<comment type="caution">
    <text evidence="2">The sequence shown here is derived from an EMBL/GenBank/DDBJ whole genome shotgun (WGS) entry which is preliminary data.</text>
</comment>
<protein>
    <submittedName>
        <fullName evidence="2">DUF2083 domain-containing protein</fullName>
    </submittedName>
</protein>
<evidence type="ECO:0000313" key="2">
    <source>
        <dbReference type="EMBL" id="MBU3028943.1"/>
    </source>
</evidence>
<dbReference type="Pfam" id="PF01381">
    <property type="entry name" value="HTH_3"/>
    <property type="match status" value="1"/>
</dbReference>
<dbReference type="PROSITE" id="PS50943">
    <property type="entry name" value="HTH_CROC1"/>
    <property type="match status" value="1"/>
</dbReference>
<reference evidence="2" key="1">
    <citation type="submission" date="2021-06" db="EMBL/GenBank/DDBJ databases">
        <title>Paracoccus bacterium XHP0099 sp. nov., isolated from the surface waters of the Yellow Sea.</title>
        <authorList>
            <person name="Xue H."/>
            <person name="Zhang D."/>
        </authorList>
    </citation>
    <scope>NUCLEOTIDE SEQUENCE</scope>
    <source>
        <strain evidence="2">XHP0099</strain>
    </source>
</reference>
<evidence type="ECO:0000313" key="3">
    <source>
        <dbReference type="Proteomes" id="UP001166191"/>
    </source>
</evidence>
<accession>A0ABS6AEA4</accession>
<dbReference type="RefSeq" id="WP_216031635.1">
    <property type="nucleotide sequence ID" value="NZ_JAHKNG010000002.1"/>
</dbReference>
<keyword evidence="3" id="KW-1185">Reference proteome</keyword>
<dbReference type="CDD" id="cd00093">
    <property type="entry name" value="HTH_XRE"/>
    <property type="match status" value="1"/>
</dbReference>
<name>A0ABS6AEA4_9RHOB</name>
<dbReference type="SMART" id="SM00530">
    <property type="entry name" value="HTH_XRE"/>
    <property type="match status" value="1"/>
</dbReference>
<proteinExistence type="predicted"/>
<dbReference type="Proteomes" id="UP001166191">
    <property type="component" value="Unassembled WGS sequence"/>
</dbReference>